<dbReference type="STRING" id="113226.A0A139I323"/>
<dbReference type="Proteomes" id="UP000073492">
    <property type="component" value="Unassembled WGS sequence"/>
</dbReference>
<evidence type="ECO:0000313" key="2">
    <source>
        <dbReference type="EMBL" id="KXT08962.1"/>
    </source>
</evidence>
<feature type="region of interest" description="Disordered" evidence="1">
    <location>
        <begin position="529"/>
        <end position="609"/>
    </location>
</feature>
<evidence type="ECO:0000256" key="1">
    <source>
        <dbReference type="SAM" id="MobiDB-lite"/>
    </source>
</evidence>
<protein>
    <recommendedName>
        <fullName evidence="4">Heme oxygenase-like protein</fullName>
    </recommendedName>
</protein>
<accession>A0A139I323</accession>
<dbReference type="CDD" id="cd19357">
    <property type="entry name" value="TenA_E_At3g16990-like"/>
    <property type="match status" value="1"/>
</dbReference>
<reference evidence="2 3" key="1">
    <citation type="submission" date="2015-07" db="EMBL/GenBank/DDBJ databases">
        <title>Comparative genomics of the Sigatoka disease complex on banana suggests a link between parallel evolutionary changes in Pseudocercospora fijiensis and Pseudocercospora eumusae and increased virulence on the banana host.</title>
        <authorList>
            <person name="Chang T.-C."/>
            <person name="Salvucci A."/>
            <person name="Crous P.W."/>
            <person name="Stergiopoulos I."/>
        </authorList>
    </citation>
    <scope>NUCLEOTIDE SEQUENCE [LARGE SCALE GENOMIC DNA]</scope>
    <source>
        <strain evidence="2 3">CBS 116634</strain>
    </source>
</reference>
<dbReference type="InterPro" id="IPR016084">
    <property type="entry name" value="Haem_Oase-like_multi-hlx"/>
</dbReference>
<dbReference type="AlphaFoldDB" id="A0A139I323"/>
<dbReference type="OrthoDB" id="37730at2759"/>
<evidence type="ECO:0008006" key="4">
    <source>
        <dbReference type="Google" id="ProtNLM"/>
    </source>
</evidence>
<feature type="region of interest" description="Disordered" evidence="1">
    <location>
        <begin position="248"/>
        <end position="270"/>
    </location>
</feature>
<dbReference type="PANTHER" id="PTHR41813:SF2">
    <property type="entry name" value="REGULATOR PAB1642, PUTATIVE (AFU_ORTHOLOGUE AFUA_3G11955)-RELATED"/>
    <property type="match status" value="1"/>
</dbReference>
<dbReference type="PANTHER" id="PTHR41813">
    <property type="entry name" value="REGULATOR PAB1642, PUTATIVE (AFU_ORTHOLOGUE AFUA_3G11955)-RELATED"/>
    <property type="match status" value="1"/>
</dbReference>
<organism evidence="2 3">
    <name type="scientific">Pseudocercospora musae</name>
    <dbReference type="NCBI Taxonomy" id="113226"/>
    <lineage>
        <taxon>Eukaryota</taxon>
        <taxon>Fungi</taxon>
        <taxon>Dikarya</taxon>
        <taxon>Ascomycota</taxon>
        <taxon>Pezizomycotina</taxon>
        <taxon>Dothideomycetes</taxon>
        <taxon>Dothideomycetidae</taxon>
        <taxon>Mycosphaerellales</taxon>
        <taxon>Mycosphaerellaceae</taxon>
        <taxon>Pseudocercospora</taxon>
    </lineage>
</organism>
<feature type="compositionally biased region" description="Polar residues" evidence="1">
    <location>
        <begin position="542"/>
        <end position="558"/>
    </location>
</feature>
<proteinExistence type="predicted"/>
<comment type="caution">
    <text evidence="2">The sequence shown here is derived from an EMBL/GenBank/DDBJ whole genome shotgun (WGS) entry which is preliminary data.</text>
</comment>
<dbReference type="EMBL" id="LFZO01000388">
    <property type="protein sequence ID" value="KXT08962.1"/>
    <property type="molecule type" value="Genomic_DNA"/>
</dbReference>
<gene>
    <name evidence="2" type="ORF">AC579_10308</name>
</gene>
<dbReference type="SUPFAM" id="SSF48613">
    <property type="entry name" value="Heme oxygenase-like"/>
    <property type="match status" value="1"/>
</dbReference>
<sequence length="609" mass="66873">MPRPPDNYTHSQFEPIESEHQGETVQCIHCRNWTGSIKTLNRKKAHLMNCPQYAQWRASGNGQDLAPPNKYQKRDSTTLSAWDVDADNPYLGNGSSYGYQTTPTMARGKNLDLNKYFNEFWDDSTAQKPVALLSPALESASTCTHLTLTFSPTPHFAASTTHRLTPLQCMRVRCLSCGFVRAKNTTRQVEHLATCQDFLTSTEGQQAVQNGELEMTPAVPPPNYNNSDIWRGGAPNPMLQVGNTPVNRQSMGGGGNRMQPPPRPQPSLASHLLNKWPDKLAKATQQQFLSHAGCGTLSATALAHWLGQNSHISRAMIAFIGKLIGKVSLPETSNSKTNTHYRALDLLVSTVSNIRKELDFIEATKRKHSIQSDGEPPSPMTKAYVDLLASAADTRSTLLEGMVALWATEHCYYASWQYASNFASNIPTSTYSVPSYLTQTNGNPYGDPASVRPANGLSDQHLAALQEALIPNWTSREFSKFVEACRAIVDELANAETTGSGREQLLRCEQQYQQVIYLWERVWPEVDGMGQENDLDDADVPQESSNLSQTLGRSQNDGNVAGPSRSNGAERKQEPIEIQDDDDNGQELSIDSPYGGTGLGAVAASNQAP</sequence>
<name>A0A139I323_9PEZI</name>
<dbReference type="Gene3D" id="1.20.910.10">
    <property type="entry name" value="Heme oxygenase-like"/>
    <property type="match status" value="1"/>
</dbReference>
<evidence type="ECO:0000313" key="3">
    <source>
        <dbReference type="Proteomes" id="UP000073492"/>
    </source>
</evidence>
<dbReference type="InterPro" id="IPR053261">
    <property type="entry name" value="Polyketide-peptide_reg"/>
</dbReference>
<keyword evidence="3" id="KW-1185">Reference proteome</keyword>